<accession>A0ABQ5TET0</accession>
<dbReference type="InterPro" id="IPR031681">
    <property type="entry name" value="YwqH-like"/>
</dbReference>
<dbReference type="RefSeq" id="WP_017795390.1">
    <property type="nucleotide sequence ID" value="NZ_BSKO01000001.1"/>
</dbReference>
<gene>
    <name evidence="2" type="ORF">MACH08_03760</name>
</gene>
<evidence type="ECO:0000313" key="2">
    <source>
        <dbReference type="EMBL" id="GLO64592.1"/>
    </source>
</evidence>
<sequence>MDVFSINAELSRLQHRIYLNNNDLQAKQEYLERLKRTLHSLDSKRGDFRGNNQLCTKPECSKSTFFGNNADTVEGLRDSDIIPSYKDITDNQLHRKIDQIETKIKELEGDISALNSSINTLESSKRSLIDRRNEMRRLS</sequence>
<protein>
    <recommendedName>
        <fullName evidence="4">DUF5082 domain-containing protein</fullName>
    </recommendedName>
</protein>
<name>A0ABQ5TET0_9BACI</name>
<dbReference type="EMBL" id="BSKO01000001">
    <property type="protein sequence ID" value="GLO64592.1"/>
    <property type="molecule type" value="Genomic_DNA"/>
</dbReference>
<keyword evidence="3" id="KW-1185">Reference proteome</keyword>
<organism evidence="2 3">
    <name type="scientific">Oceanobacillus kimchii</name>
    <dbReference type="NCBI Taxonomy" id="746691"/>
    <lineage>
        <taxon>Bacteria</taxon>
        <taxon>Bacillati</taxon>
        <taxon>Bacillota</taxon>
        <taxon>Bacilli</taxon>
        <taxon>Bacillales</taxon>
        <taxon>Bacillaceae</taxon>
        <taxon>Oceanobacillus</taxon>
    </lineage>
</organism>
<evidence type="ECO:0000256" key="1">
    <source>
        <dbReference type="SAM" id="Coils"/>
    </source>
</evidence>
<keyword evidence="1" id="KW-0175">Coiled coil</keyword>
<proteinExistence type="predicted"/>
<dbReference type="Proteomes" id="UP001275436">
    <property type="component" value="Unassembled WGS sequence"/>
</dbReference>
<reference evidence="2 3" key="1">
    <citation type="submission" date="2023-02" db="EMBL/GenBank/DDBJ databases">
        <title>Oceanobacillus kimchii IFOP_LL358 isolated form Alexandrium catenella lab strain.</title>
        <authorList>
            <person name="Gajardo G."/>
            <person name="Ueki S."/>
            <person name="Maruyama F."/>
        </authorList>
    </citation>
    <scope>NUCLEOTIDE SEQUENCE [LARGE SCALE GENOMIC DNA]</scope>
    <source>
        <strain evidence="2 3">IFOP_LL358</strain>
    </source>
</reference>
<feature type="coiled-coil region" evidence="1">
    <location>
        <begin position="90"/>
        <end position="124"/>
    </location>
</feature>
<evidence type="ECO:0000313" key="3">
    <source>
        <dbReference type="Proteomes" id="UP001275436"/>
    </source>
</evidence>
<comment type="caution">
    <text evidence="2">The sequence shown here is derived from an EMBL/GenBank/DDBJ whole genome shotgun (WGS) entry which is preliminary data.</text>
</comment>
<dbReference type="Pfam" id="PF16888">
    <property type="entry name" value="YwqH-like"/>
    <property type="match status" value="1"/>
</dbReference>
<evidence type="ECO:0008006" key="4">
    <source>
        <dbReference type="Google" id="ProtNLM"/>
    </source>
</evidence>